<keyword evidence="1" id="KW-0472">Membrane</keyword>
<evidence type="ECO:0000313" key="3">
    <source>
        <dbReference type="Proteomes" id="UP000619743"/>
    </source>
</evidence>
<dbReference type="RefSeq" id="WP_158100472.1">
    <property type="nucleotide sequence ID" value="NZ_BMDX01000002.1"/>
</dbReference>
<dbReference type="Proteomes" id="UP000619743">
    <property type="component" value="Unassembled WGS sequence"/>
</dbReference>
<gene>
    <name evidence="2" type="ORF">GCM10011369_05520</name>
</gene>
<evidence type="ECO:0000256" key="1">
    <source>
        <dbReference type="SAM" id="Phobius"/>
    </source>
</evidence>
<dbReference type="OrthoDB" id="9814523at2"/>
<reference evidence="3" key="1">
    <citation type="journal article" date="2019" name="Int. J. Syst. Evol. Microbiol.">
        <title>The Global Catalogue of Microorganisms (GCM) 10K type strain sequencing project: providing services to taxonomists for standard genome sequencing and annotation.</title>
        <authorList>
            <consortium name="The Broad Institute Genomics Platform"/>
            <consortium name="The Broad Institute Genome Sequencing Center for Infectious Disease"/>
            <person name="Wu L."/>
            <person name="Ma J."/>
        </authorList>
    </citation>
    <scope>NUCLEOTIDE SEQUENCE [LARGE SCALE GENOMIC DNA]</scope>
    <source>
        <strain evidence="3">CGMCC 1.10130</strain>
    </source>
</reference>
<organism evidence="2 3">
    <name type="scientific">Neiella marina</name>
    <dbReference type="NCBI Taxonomy" id="508461"/>
    <lineage>
        <taxon>Bacteria</taxon>
        <taxon>Pseudomonadati</taxon>
        <taxon>Pseudomonadota</taxon>
        <taxon>Gammaproteobacteria</taxon>
        <taxon>Alteromonadales</taxon>
        <taxon>Echinimonadaceae</taxon>
        <taxon>Neiella</taxon>
    </lineage>
</organism>
<protein>
    <submittedName>
        <fullName evidence="2">Uncharacterized protein</fullName>
    </submittedName>
</protein>
<keyword evidence="1" id="KW-0812">Transmembrane</keyword>
<dbReference type="EMBL" id="BMDX01000002">
    <property type="protein sequence ID" value="GGA66826.1"/>
    <property type="molecule type" value="Genomic_DNA"/>
</dbReference>
<sequence>MKADDPEFSAGPDFKRDMVNVCVGIMLQTFLVVLPTYIVIREEQSMSVPSYC</sequence>
<feature type="transmembrane region" description="Helical" evidence="1">
    <location>
        <begin position="18"/>
        <end position="40"/>
    </location>
</feature>
<keyword evidence="1" id="KW-1133">Transmembrane helix</keyword>
<keyword evidence="3" id="KW-1185">Reference proteome</keyword>
<name>A0A8J2U2F2_9GAMM</name>
<accession>A0A8J2U2F2</accession>
<evidence type="ECO:0000313" key="2">
    <source>
        <dbReference type="EMBL" id="GGA66826.1"/>
    </source>
</evidence>
<proteinExistence type="predicted"/>
<dbReference type="AlphaFoldDB" id="A0A8J2U2F2"/>
<comment type="caution">
    <text evidence="2">The sequence shown here is derived from an EMBL/GenBank/DDBJ whole genome shotgun (WGS) entry which is preliminary data.</text>
</comment>